<dbReference type="Pfam" id="PF12895">
    <property type="entry name" value="ANAPC3"/>
    <property type="match status" value="1"/>
</dbReference>
<keyword evidence="9" id="KW-1185">Reference proteome</keyword>
<dbReference type="Pfam" id="PF13432">
    <property type="entry name" value="TPR_16"/>
    <property type="match status" value="1"/>
</dbReference>
<dbReference type="FunFam" id="1.25.40.10:FF:000018">
    <property type="entry name" value="Cell division cycle protein 27 homolog B"/>
    <property type="match status" value="1"/>
</dbReference>
<dbReference type="FunCoup" id="A0A3N4LH91">
    <property type="interactions" value="862"/>
</dbReference>
<dbReference type="PROSITE" id="PS50005">
    <property type="entry name" value="TPR"/>
    <property type="match status" value="6"/>
</dbReference>
<evidence type="ECO:0000256" key="6">
    <source>
        <dbReference type="PROSITE-ProRule" id="PRU00339"/>
    </source>
</evidence>
<sequence>MSPSIPQPHIITQYRNQIWHSLDNNLISTALFTAERLQAYDPKGVDSVHLLALCYFRDGQIKTAESLTRGWPKHVGCAYIYAQCCLELGGGRQKDGVAALEKCKGQWNGTSSWNKHTDTERRVLPDAASIWCLLGKLYHTDGRQKQSIEAFVQAVKLNPFIWEAFEGLLDTGIKLRVNNIFKQSPEMLAAVVQTNPTSIQEDASASVPSLHLPLKAASENIHQDPFSISTASTIAIKPEPGLFTKLNESISNGLGGGGLDADTPIATRDSHDNMMGIERQVKPPGAPLRKTRAATVDMGSRRGLTSRNAKDINNEVPKRTTSQMTAEAPATRRSTRLLNTKLTSKFVTGGSIADRSGVNAKEREAKKAKAISSRTKTVHIATVAAAEKLGKVRPLPQEAENIDVTMLDAKPLPPPVKQINEKQQEAQLHMLEMFKKLGTGYFALARYSCQEALQVFNSLTPSQRDTPWVLSKIGRAYYEMANYTEAEKIFQKIRQIDPTRTRDMEVYSTLLWHLRKDVELSYLAHELVEVDRLSPAAWCAIGNSFSLQKDHEQALKCFKRATQLDPKLAYAFTLQGHEHVSSEEYDKALVAYRSAVSADSRHYNAWYGLGKVYEKTGKYELSERHFKTAAQINPTNSVLVCCIGMVLEKTKNYKGALAQYDLACKLAPRSALSRFKKARTLMALGNNLAALQELQILKDLAPDEANVHYTLGRLYKTLKDRTNAIKHFTTALHLDPKANQLIKGAMETLEDADMEEDSEVYRLLEHS</sequence>
<dbReference type="PANTHER" id="PTHR12558">
    <property type="entry name" value="CELL DIVISION CYCLE 16,23,27"/>
    <property type="match status" value="1"/>
</dbReference>
<dbReference type="Gene3D" id="1.25.40.10">
    <property type="entry name" value="Tetratricopeptide repeat domain"/>
    <property type="match status" value="4"/>
</dbReference>
<protein>
    <submittedName>
        <fullName evidence="8">TPR-like protein</fullName>
    </submittedName>
</protein>
<evidence type="ECO:0000256" key="4">
    <source>
        <dbReference type="ARBA" id="ARBA00023242"/>
    </source>
</evidence>
<dbReference type="PROSITE" id="PS50231">
    <property type="entry name" value="RICIN_B_LECTIN"/>
    <property type="match status" value="1"/>
</dbReference>
<evidence type="ECO:0000256" key="7">
    <source>
        <dbReference type="SAM" id="MobiDB-lite"/>
    </source>
</evidence>
<dbReference type="InterPro" id="IPR011990">
    <property type="entry name" value="TPR-like_helical_dom_sf"/>
</dbReference>
<comment type="subcellular location">
    <subcellularLocation>
        <location evidence="1">Nucleus</location>
    </subcellularLocation>
</comment>
<dbReference type="Pfam" id="PF13174">
    <property type="entry name" value="TPR_6"/>
    <property type="match status" value="1"/>
</dbReference>
<dbReference type="SMART" id="SM00028">
    <property type="entry name" value="TPR"/>
    <property type="match status" value="8"/>
</dbReference>
<evidence type="ECO:0000256" key="2">
    <source>
        <dbReference type="ARBA" id="ARBA00022737"/>
    </source>
</evidence>
<reference evidence="8 9" key="1">
    <citation type="journal article" date="2018" name="Nat. Ecol. Evol.">
        <title>Pezizomycetes genomes reveal the molecular basis of ectomycorrhizal truffle lifestyle.</title>
        <authorList>
            <person name="Murat C."/>
            <person name="Payen T."/>
            <person name="Noel B."/>
            <person name="Kuo A."/>
            <person name="Morin E."/>
            <person name="Chen J."/>
            <person name="Kohler A."/>
            <person name="Krizsan K."/>
            <person name="Balestrini R."/>
            <person name="Da Silva C."/>
            <person name="Montanini B."/>
            <person name="Hainaut M."/>
            <person name="Levati E."/>
            <person name="Barry K.W."/>
            <person name="Belfiori B."/>
            <person name="Cichocki N."/>
            <person name="Clum A."/>
            <person name="Dockter R.B."/>
            <person name="Fauchery L."/>
            <person name="Guy J."/>
            <person name="Iotti M."/>
            <person name="Le Tacon F."/>
            <person name="Lindquist E.A."/>
            <person name="Lipzen A."/>
            <person name="Malagnac F."/>
            <person name="Mello A."/>
            <person name="Molinier V."/>
            <person name="Miyauchi S."/>
            <person name="Poulain J."/>
            <person name="Riccioni C."/>
            <person name="Rubini A."/>
            <person name="Sitrit Y."/>
            <person name="Splivallo R."/>
            <person name="Traeger S."/>
            <person name="Wang M."/>
            <person name="Zifcakova L."/>
            <person name="Wipf D."/>
            <person name="Zambonelli A."/>
            <person name="Paolocci F."/>
            <person name="Nowrousian M."/>
            <person name="Ottonello S."/>
            <person name="Baldrian P."/>
            <person name="Spatafora J.W."/>
            <person name="Henrissat B."/>
            <person name="Nagy L.G."/>
            <person name="Aury J.M."/>
            <person name="Wincker P."/>
            <person name="Grigoriev I.V."/>
            <person name="Bonfante P."/>
            <person name="Martin F.M."/>
        </authorList>
    </citation>
    <scope>NUCLEOTIDE SEQUENCE [LARGE SCALE GENOMIC DNA]</scope>
    <source>
        <strain evidence="8 9">ATCC MYA-4762</strain>
    </source>
</reference>
<dbReference type="InterPro" id="IPR019734">
    <property type="entry name" value="TPR_rpt"/>
</dbReference>
<dbReference type="Pfam" id="PF13181">
    <property type="entry name" value="TPR_8"/>
    <property type="match status" value="2"/>
</dbReference>
<evidence type="ECO:0000313" key="8">
    <source>
        <dbReference type="EMBL" id="RPB22237.1"/>
    </source>
</evidence>
<dbReference type="GO" id="GO:0005737">
    <property type="term" value="C:cytoplasm"/>
    <property type="evidence" value="ECO:0007669"/>
    <property type="project" value="TreeGrafter"/>
</dbReference>
<dbReference type="SUPFAM" id="SSF48452">
    <property type="entry name" value="TPR-like"/>
    <property type="match status" value="3"/>
</dbReference>
<evidence type="ECO:0000256" key="5">
    <source>
        <dbReference type="ARBA" id="ARBA00038210"/>
    </source>
</evidence>
<gene>
    <name evidence="8" type="ORF">L211DRAFT_789020</name>
</gene>
<dbReference type="AlphaFoldDB" id="A0A3N4LH91"/>
<evidence type="ECO:0000256" key="3">
    <source>
        <dbReference type="ARBA" id="ARBA00022803"/>
    </source>
</evidence>
<feature type="repeat" description="TPR" evidence="6">
    <location>
        <begin position="535"/>
        <end position="568"/>
    </location>
</feature>
<evidence type="ECO:0000313" key="9">
    <source>
        <dbReference type="Proteomes" id="UP000267821"/>
    </source>
</evidence>
<feature type="repeat" description="TPR" evidence="6">
    <location>
        <begin position="128"/>
        <end position="161"/>
    </location>
</feature>
<keyword evidence="3 6" id="KW-0802">TPR repeat</keyword>
<feature type="repeat" description="TPR" evidence="6">
    <location>
        <begin position="705"/>
        <end position="738"/>
    </location>
</feature>
<dbReference type="STRING" id="1051890.A0A3N4LH91"/>
<organism evidence="8 9">
    <name type="scientific">Terfezia boudieri ATCC MYA-4762</name>
    <dbReference type="NCBI Taxonomy" id="1051890"/>
    <lineage>
        <taxon>Eukaryota</taxon>
        <taxon>Fungi</taxon>
        <taxon>Dikarya</taxon>
        <taxon>Ascomycota</taxon>
        <taxon>Pezizomycotina</taxon>
        <taxon>Pezizomycetes</taxon>
        <taxon>Pezizales</taxon>
        <taxon>Pezizaceae</taxon>
        <taxon>Terfezia</taxon>
    </lineage>
</organism>
<dbReference type="GO" id="GO:0051301">
    <property type="term" value="P:cell division"/>
    <property type="evidence" value="ECO:0007669"/>
    <property type="project" value="TreeGrafter"/>
</dbReference>
<dbReference type="EMBL" id="ML121553">
    <property type="protein sequence ID" value="RPB22237.1"/>
    <property type="molecule type" value="Genomic_DNA"/>
</dbReference>
<feature type="region of interest" description="Disordered" evidence="7">
    <location>
        <begin position="278"/>
        <end position="299"/>
    </location>
</feature>
<dbReference type="OrthoDB" id="329563at2759"/>
<feature type="repeat" description="TPR" evidence="6">
    <location>
        <begin position="603"/>
        <end position="636"/>
    </location>
</feature>
<dbReference type="GO" id="GO:0007091">
    <property type="term" value="P:metaphase/anaphase transition of mitotic cell cycle"/>
    <property type="evidence" value="ECO:0007669"/>
    <property type="project" value="TreeGrafter"/>
</dbReference>
<comment type="similarity">
    <text evidence="5">Belongs to the APC3/CDC27 family.</text>
</comment>
<accession>A0A3N4LH91</accession>
<dbReference type="GO" id="GO:0016567">
    <property type="term" value="P:protein ubiquitination"/>
    <property type="evidence" value="ECO:0007669"/>
    <property type="project" value="TreeGrafter"/>
</dbReference>
<keyword evidence="2" id="KW-0677">Repeat</keyword>
<dbReference type="GO" id="GO:0005680">
    <property type="term" value="C:anaphase-promoting complex"/>
    <property type="evidence" value="ECO:0007669"/>
    <property type="project" value="UniProtKB-ARBA"/>
</dbReference>
<dbReference type="PANTHER" id="PTHR12558:SF13">
    <property type="entry name" value="CELL DIVISION CYCLE PROTEIN 27 HOMOLOG"/>
    <property type="match status" value="1"/>
</dbReference>
<name>A0A3N4LH91_9PEZI</name>
<keyword evidence="4" id="KW-0539">Nucleus</keyword>
<proteinExistence type="inferred from homology"/>
<evidence type="ECO:0000256" key="1">
    <source>
        <dbReference type="ARBA" id="ARBA00004123"/>
    </source>
</evidence>
<feature type="repeat" description="TPR" evidence="6">
    <location>
        <begin position="569"/>
        <end position="602"/>
    </location>
</feature>
<dbReference type="Pfam" id="PF00515">
    <property type="entry name" value="TPR_1"/>
    <property type="match status" value="1"/>
</dbReference>
<dbReference type="InParanoid" id="A0A3N4LH91"/>
<dbReference type="Proteomes" id="UP000267821">
    <property type="component" value="Unassembled WGS sequence"/>
</dbReference>
<dbReference type="PROSITE" id="PS50293">
    <property type="entry name" value="TPR_REGION"/>
    <property type="match status" value="2"/>
</dbReference>
<dbReference type="GO" id="GO:0031145">
    <property type="term" value="P:anaphase-promoting complex-dependent catabolic process"/>
    <property type="evidence" value="ECO:0007669"/>
    <property type="project" value="TreeGrafter"/>
</dbReference>
<feature type="repeat" description="TPR" evidence="6">
    <location>
        <begin position="467"/>
        <end position="500"/>
    </location>
</feature>